<feature type="binding site" evidence="3">
    <location>
        <position position="45"/>
    </location>
    <ligand>
        <name>Ca(2+)</name>
        <dbReference type="ChEBI" id="CHEBI:29108"/>
    </ligand>
</feature>
<reference evidence="5" key="3">
    <citation type="submission" date="2025-09" db="UniProtKB">
        <authorList>
            <consortium name="Ensembl"/>
        </authorList>
    </citation>
    <scope>IDENTIFICATION</scope>
</reference>
<evidence type="ECO:0000313" key="5">
    <source>
        <dbReference type="Ensembl" id="ENSSFOP00015076607.1"/>
    </source>
</evidence>
<organism evidence="5 6">
    <name type="scientific">Scleropages formosus</name>
    <name type="common">Asian bonytongue</name>
    <name type="synonym">Osteoglossum formosum</name>
    <dbReference type="NCBI Taxonomy" id="113540"/>
    <lineage>
        <taxon>Eukaryota</taxon>
        <taxon>Metazoa</taxon>
        <taxon>Chordata</taxon>
        <taxon>Craniata</taxon>
        <taxon>Vertebrata</taxon>
        <taxon>Euteleostomi</taxon>
        <taxon>Actinopterygii</taxon>
        <taxon>Neopterygii</taxon>
        <taxon>Teleostei</taxon>
        <taxon>Osteoglossocephala</taxon>
        <taxon>Osteoglossomorpha</taxon>
        <taxon>Osteoglossiformes</taxon>
        <taxon>Osteoglossidae</taxon>
        <taxon>Scleropages</taxon>
    </lineage>
</organism>
<evidence type="ECO:0000256" key="1">
    <source>
        <dbReference type="ARBA" id="ARBA00004613"/>
    </source>
</evidence>
<dbReference type="InterPro" id="IPR016090">
    <property type="entry name" value="PLA2-like_dom"/>
</dbReference>
<accession>A0A8C9WP29</accession>
<keyword evidence="3" id="KW-0479">Metal-binding</keyword>
<dbReference type="GO" id="GO:0050482">
    <property type="term" value="P:arachidonate secretion"/>
    <property type="evidence" value="ECO:0007669"/>
    <property type="project" value="InterPro"/>
</dbReference>
<name>A0A8C9WP29_SCLFO</name>
<dbReference type="OrthoDB" id="8856917at2759"/>
<dbReference type="Gene3D" id="1.20.90.10">
    <property type="entry name" value="Phospholipase A2 domain"/>
    <property type="match status" value="1"/>
</dbReference>
<keyword evidence="6" id="KW-1185">Reference proteome</keyword>
<dbReference type="Proteomes" id="UP000694397">
    <property type="component" value="Chromosome 7"/>
</dbReference>
<dbReference type="GO" id="GO:0047498">
    <property type="term" value="F:calcium-dependent phospholipase A2 activity"/>
    <property type="evidence" value="ECO:0007669"/>
    <property type="project" value="TreeGrafter"/>
</dbReference>
<dbReference type="GeneTree" id="ENSGT00940000177987"/>
<protein>
    <recommendedName>
        <fullName evidence="4">Phospholipase A2-like central domain-containing protein</fullName>
    </recommendedName>
</protein>
<dbReference type="PANTHER" id="PTHR11716:SF1">
    <property type="entry name" value="OTOCONIN-90"/>
    <property type="match status" value="1"/>
</dbReference>
<dbReference type="GO" id="GO:0005509">
    <property type="term" value="F:calcium ion binding"/>
    <property type="evidence" value="ECO:0007669"/>
    <property type="project" value="InterPro"/>
</dbReference>
<dbReference type="PANTHER" id="PTHR11716">
    <property type="entry name" value="PHOSPHOLIPASE A2 FAMILY MEMBER"/>
    <property type="match status" value="1"/>
</dbReference>
<feature type="domain" description="Phospholipase A2-like central" evidence="4">
    <location>
        <begin position="23"/>
        <end position="60"/>
    </location>
</feature>
<dbReference type="AlphaFoldDB" id="A0A8C9WP29"/>
<dbReference type="GO" id="GO:0005543">
    <property type="term" value="F:phospholipid binding"/>
    <property type="evidence" value="ECO:0007669"/>
    <property type="project" value="TreeGrafter"/>
</dbReference>
<dbReference type="GO" id="GO:0005576">
    <property type="term" value="C:extracellular region"/>
    <property type="evidence" value="ECO:0007669"/>
    <property type="project" value="UniProtKB-SubCell"/>
</dbReference>
<comment type="cofactor">
    <cofactor evidence="3">
        <name>Ca(2+)</name>
        <dbReference type="ChEBI" id="CHEBI:29108"/>
    </cofactor>
    <text evidence="3">Binds 1 Ca(2+) ion per subunit.</text>
</comment>
<dbReference type="Pfam" id="PF00068">
    <property type="entry name" value="Phospholip_A2_1"/>
    <property type="match status" value="1"/>
</dbReference>
<sequence>MCVYVCMCVYRVISLDSGTKMPTLGEMLHCLTGRCPQEYEMYGCYCGQEGRGKPLDQLDRWAYKRSHHHRV</sequence>
<proteinExistence type="predicted"/>
<reference evidence="5" key="2">
    <citation type="submission" date="2025-08" db="UniProtKB">
        <authorList>
            <consortium name="Ensembl"/>
        </authorList>
    </citation>
    <scope>IDENTIFICATION</scope>
</reference>
<dbReference type="Ensembl" id="ENSSFOT00015056960.1">
    <property type="protein sequence ID" value="ENSSFOP00015076607.1"/>
    <property type="gene ID" value="ENSSFOG00015027516.1"/>
</dbReference>
<evidence type="ECO:0000259" key="4">
    <source>
        <dbReference type="Pfam" id="PF00068"/>
    </source>
</evidence>
<evidence type="ECO:0000256" key="2">
    <source>
        <dbReference type="ARBA" id="ARBA00022525"/>
    </source>
</evidence>
<dbReference type="SUPFAM" id="SSF48619">
    <property type="entry name" value="Phospholipase A2, PLA2"/>
    <property type="match status" value="1"/>
</dbReference>
<evidence type="ECO:0000256" key="3">
    <source>
        <dbReference type="PIRSR" id="PIRSR601211-2"/>
    </source>
</evidence>
<keyword evidence="3" id="KW-0106">Calcium</keyword>
<dbReference type="InterPro" id="IPR036444">
    <property type="entry name" value="PLipase_A2_dom_sf"/>
</dbReference>
<dbReference type="GO" id="GO:0006644">
    <property type="term" value="P:phospholipid metabolic process"/>
    <property type="evidence" value="ECO:0007669"/>
    <property type="project" value="InterPro"/>
</dbReference>
<evidence type="ECO:0000313" key="6">
    <source>
        <dbReference type="Proteomes" id="UP000694397"/>
    </source>
</evidence>
<keyword evidence="2" id="KW-0964">Secreted</keyword>
<reference evidence="5 6" key="1">
    <citation type="submission" date="2019-04" db="EMBL/GenBank/DDBJ databases">
        <authorList>
            <consortium name="Wellcome Sanger Institute Data Sharing"/>
        </authorList>
    </citation>
    <scope>NUCLEOTIDE SEQUENCE [LARGE SCALE GENOMIC DNA]</scope>
</reference>
<dbReference type="InterPro" id="IPR001211">
    <property type="entry name" value="PLA2"/>
</dbReference>
<feature type="binding site" evidence="3">
    <location>
        <position position="47"/>
    </location>
    <ligand>
        <name>Ca(2+)</name>
        <dbReference type="ChEBI" id="CHEBI:29108"/>
    </ligand>
</feature>
<comment type="subcellular location">
    <subcellularLocation>
        <location evidence="1">Secreted</location>
    </subcellularLocation>
</comment>
<dbReference type="GO" id="GO:0016042">
    <property type="term" value="P:lipid catabolic process"/>
    <property type="evidence" value="ECO:0007669"/>
    <property type="project" value="InterPro"/>
</dbReference>